<reference evidence="2 3" key="1">
    <citation type="submission" date="2016-10" db="EMBL/GenBank/DDBJ databases">
        <authorList>
            <person name="de Groot N.N."/>
        </authorList>
    </citation>
    <scope>NUCLEOTIDE SEQUENCE [LARGE SCALE GENOMIC DNA]</scope>
    <source>
        <strain evidence="2 3">DSM 24677</strain>
    </source>
</reference>
<evidence type="ECO:0000313" key="2">
    <source>
        <dbReference type="EMBL" id="SDY19001.1"/>
    </source>
</evidence>
<feature type="compositionally biased region" description="Basic and acidic residues" evidence="1">
    <location>
        <begin position="1"/>
        <end position="10"/>
    </location>
</feature>
<dbReference type="EMBL" id="FNPR01000001">
    <property type="protein sequence ID" value="SDY19001.1"/>
    <property type="molecule type" value="Genomic_DNA"/>
</dbReference>
<proteinExistence type="predicted"/>
<organism evidence="2 3">
    <name type="scientific">Lentibacter algarum</name>
    <dbReference type="NCBI Taxonomy" id="576131"/>
    <lineage>
        <taxon>Bacteria</taxon>
        <taxon>Pseudomonadati</taxon>
        <taxon>Pseudomonadota</taxon>
        <taxon>Alphaproteobacteria</taxon>
        <taxon>Rhodobacterales</taxon>
        <taxon>Roseobacteraceae</taxon>
        <taxon>Lentibacter</taxon>
    </lineage>
</organism>
<protein>
    <submittedName>
        <fullName evidence="2">Uncharacterized protein</fullName>
    </submittedName>
</protein>
<gene>
    <name evidence="2" type="ORF">SAMN05444486_101663</name>
</gene>
<accession>A0A1H3HU06</accession>
<feature type="region of interest" description="Disordered" evidence="1">
    <location>
        <begin position="1"/>
        <end position="21"/>
    </location>
</feature>
<name>A0A1H3HU06_9RHOB</name>
<sequence length="85" mass="9638">MPERVKEPAAHRRCARVRGSTDHADDVVCLFKDRRGDGTSRISARVQERVWFCFMRPEEKAVSVNLVVVDQAVDMTAAHASRDLQ</sequence>
<evidence type="ECO:0000313" key="3">
    <source>
        <dbReference type="Proteomes" id="UP000199026"/>
    </source>
</evidence>
<dbReference type="Proteomes" id="UP000199026">
    <property type="component" value="Unassembled WGS sequence"/>
</dbReference>
<keyword evidence="3" id="KW-1185">Reference proteome</keyword>
<dbReference type="AlphaFoldDB" id="A0A1H3HU06"/>
<evidence type="ECO:0000256" key="1">
    <source>
        <dbReference type="SAM" id="MobiDB-lite"/>
    </source>
</evidence>